<dbReference type="InterPro" id="IPR013078">
    <property type="entry name" value="His_Pase_superF_clade-1"/>
</dbReference>
<reference evidence="1 2" key="1">
    <citation type="submission" date="2012-05" db="EMBL/GenBank/DDBJ databases">
        <title>Genome sequence of Nitritalea halalkaliphila LW7.</title>
        <authorList>
            <person name="Jangir P.K."/>
            <person name="Singh A."/>
            <person name="Shivaji S."/>
            <person name="Sharma R."/>
        </authorList>
    </citation>
    <scope>NUCLEOTIDE SEQUENCE [LARGE SCALE GENOMIC DNA]</scope>
    <source>
        <strain evidence="1 2">LW7</strain>
    </source>
</reference>
<comment type="caution">
    <text evidence="1">The sequence shown here is derived from an EMBL/GenBank/DDBJ whole genome shotgun (WGS) entry which is preliminary data.</text>
</comment>
<dbReference type="SUPFAM" id="SSF53254">
    <property type="entry name" value="Phosphoglycerate mutase-like"/>
    <property type="match status" value="1"/>
</dbReference>
<dbReference type="Proteomes" id="UP000005551">
    <property type="component" value="Unassembled WGS sequence"/>
</dbReference>
<evidence type="ECO:0008006" key="3">
    <source>
        <dbReference type="Google" id="ProtNLM"/>
    </source>
</evidence>
<dbReference type="CDD" id="cd07067">
    <property type="entry name" value="HP_PGM_like"/>
    <property type="match status" value="1"/>
</dbReference>
<evidence type="ECO:0000313" key="2">
    <source>
        <dbReference type="Proteomes" id="UP000005551"/>
    </source>
</evidence>
<name>I5C1I7_9BACT</name>
<dbReference type="STRING" id="1189621.A3SI_12609"/>
<accession>I5C1I7</accession>
<evidence type="ECO:0000313" key="1">
    <source>
        <dbReference type="EMBL" id="EIM75689.1"/>
    </source>
</evidence>
<proteinExistence type="predicted"/>
<dbReference type="Gene3D" id="3.40.50.1240">
    <property type="entry name" value="Phosphoglycerate mutase-like"/>
    <property type="match status" value="1"/>
</dbReference>
<dbReference type="InterPro" id="IPR029033">
    <property type="entry name" value="His_PPase_superfam"/>
</dbReference>
<protein>
    <recommendedName>
        <fullName evidence="3">Phosphohistidine phosphatase, SixA</fullName>
    </recommendedName>
</protein>
<gene>
    <name evidence="1" type="ORF">A3SI_12609</name>
</gene>
<keyword evidence="2" id="KW-1185">Reference proteome</keyword>
<organism evidence="1 2">
    <name type="scientific">Nitritalea halalkaliphila LW7</name>
    <dbReference type="NCBI Taxonomy" id="1189621"/>
    <lineage>
        <taxon>Bacteria</taxon>
        <taxon>Pseudomonadati</taxon>
        <taxon>Bacteroidota</taxon>
        <taxon>Cytophagia</taxon>
        <taxon>Cytophagales</taxon>
        <taxon>Cyclobacteriaceae</taxon>
        <taxon>Nitritalea</taxon>
    </lineage>
</organism>
<dbReference type="EMBL" id="AJYA01000028">
    <property type="protein sequence ID" value="EIM75689.1"/>
    <property type="molecule type" value="Genomic_DNA"/>
</dbReference>
<sequence length="129" mass="14556">MGELLKKRNVFFDRAICSDAVRTRLTWEGLQAQGFGTRIPVSYTSELYHASQNQLLSCIRHLHPKDSHVALIGHNPGFENLVNFFGLSVDKFPTLAIATFQASTSNWSDFGRQPLQLALFTYPKKEEGL</sequence>
<dbReference type="AlphaFoldDB" id="I5C1I7"/>